<evidence type="ECO:0000313" key="6">
    <source>
        <dbReference type="Proteomes" id="UP001194746"/>
    </source>
</evidence>
<accession>A0AAD4CWY9</accession>
<dbReference type="AlphaFoldDB" id="A0AAD4CWY9"/>
<gene>
    <name evidence="5" type="ORF">FE257_011682</name>
</gene>
<keyword evidence="2" id="KW-0521">NADP</keyword>
<dbReference type="InterPro" id="IPR016040">
    <property type="entry name" value="NAD(P)-bd_dom"/>
</dbReference>
<dbReference type="InterPro" id="IPR051609">
    <property type="entry name" value="NmrA/Isoflavone_reductase-like"/>
</dbReference>
<organism evidence="5 6">
    <name type="scientific">Aspergillus nanangensis</name>
    <dbReference type="NCBI Taxonomy" id="2582783"/>
    <lineage>
        <taxon>Eukaryota</taxon>
        <taxon>Fungi</taxon>
        <taxon>Dikarya</taxon>
        <taxon>Ascomycota</taxon>
        <taxon>Pezizomycotina</taxon>
        <taxon>Eurotiomycetes</taxon>
        <taxon>Eurotiomycetidae</taxon>
        <taxon>Eurotiales</taxon>
        <taxon>Aspergillaceae</taxon>
        <taxon>Aspergillus</taxon>
        <taxon>Aspergillus subgen. Circumdati</taxon>
    </lineage>
</organism>
<reference evidence="5" key="2">
    <citation type="submission" date="2020-02" db="EMBL/GenBank/DDBJ databases">
        <authorList>
            <person name="Gilchrist C.L.M."/>
            <person name="Chooi Y.-H."/>
        </authorList>
    </citation>
    <scope>NUCLEOTIDE SEQUENCE</scope>
    <source>
        <strain evidence="5">MST-FP2251</strain>
    </source>
</reference>
<evidence type="ECO:0000313" key="5">
    <source>
        <dbReference type="EMBL" id="KAF9893252.1"/>
    </source>
</evidence>
<reference evidence="5" key="1">
    <citation type="journal article" date="2019" name="Beilstein J. Org. Chem.">
        <title>Nanangenines: drimane sesquiterpenoids as the dominant metabolite cohort of a novel Australian fungus, Aspergillus nanangensis.</title>
        <authorList>
            <person name="Lacey H.J."/>
            <person name="Gilchrist C.L.M."/>
            <person name="Crombie A."/>
            <person name="Kalaitzis J.A."/>
            <person name="Vuong D."/>
            <person name="Rutledge P.J."/>
            <person name="Turner P."/>
            <person name="Pitt J.I."/>
            <person name="Lacey E."/>
            <person name="Chooi Y.H."/>
            <person name="Piggott A.M."/>
        </authorList>
    </citation>
    <scope>NUCLEOTIDE SEQUENCE</scope>
    <source>
        <strain evidence="5">MST-FP2251</strain>
    </source>
</reference>
<dbReference type="PANTHER" id="PTHR47706:SF9">
    <property type="entry name" value="NMRA-LIKE DOMAIN-CONTAINING PROTEIN-RELATED"/>
    <property type="match status" value="1"/>
</dbReference>
<evidence type="ECO:0000259" key="4">
    <source>
        <dbReference type="Pfam" id="PF13460"/>
    </source>
</evidence>
<evidence type="ECO:0000256" key="1">
    <source>
        <dbReference type="ARBA" id="ARBA00005725"/>
    </source>
</evidence>
<evidence type="ECO:0000256" key="3">
    <source>
        <dbReference type="ARBA" id="ARBA00023002"/>
    </source>
</evidence>
<dbReference type="PANTHER" id="PTHR47706">
    <property type="entry name" value="NMRA-LIKE FAMILY PROTEIN"/>
    <property type="match status" value="1"/>
</dbReference>
<evidence type="ECO:0000256" key="2">
    <source>
        <dbReference type="ARBA" id="ARBA00022857"/>
    </source>
</evidence>
<dbReference type="GO" id="GO:0016491">
    <property type="term" value="F:oxidoreductase activity"/>
    <property type="evidence" value="ECO:0007669"/>
    <property type="project" value="UniProtKB-KW"/>
</dbReference>
<name>A0AAD4CWY9_ASPNN</name>
<proteinExistence type="inferred from homology"/>
<dbReference type="InterPro" id="IPR036291">
    <property type="entry name" value="NAD(P)-bd_dom_sf"/>
</dbReference>
<keyword evidence="6" id="KW-1185">Reference proteome</keyword>
<dbReference type="Proteomes" id="UP001194746">
    <property type="component" value="Unassembled WGS sequence"/>
</dbReference>
<dbReference type="EMBL" id="VCAU01000008">
    <property type="protein sequence ID" value="KAF9893252.1"/>
    <property type="molecule type" value="Genomic_DNA"/>
</dbReference>
<protein>
    <recommendedName>
        <fullName evidence="4">NAD(P)-binding domain-containing protein</fullName>
    </recommendedName>
</protein>
<sequence>MAIQKVAIFGASGNFGTPITTALRHAGFSITIITRTESTSTFPPEITVIKTTYTLENLTTALAGQDAAVCVVGPGGIGAQILMIDAAEAAGVQRFIIDDFGWGPDVRGLPEFDKIQAHRRAGWDHAHAKAHLNDRFSYTGITSGNPIDWALQRFPMMGFDTSRCSAVIYDSGTEKFTGTTLEGIGQAVVGVLQHPEKTANRFVKVRSIMTCQNELLEAFQYITGKRWDVQHASAQALMESGKRKFQAGESGWVLELVVAQLFDEGQARCVVARSREESDSDSLGIVEESPQDIVQKVLCL</sequence>
<dbReference type="Gene3D" id="3.90.25.10">
    <property type="entry name" value="UDP-galactose 4-epimerase, domain 1"/>
    <property type="match status" value="1"/>
</dbReference>
<dbReference type="Pfam" id="PF13460">
    <property type="entry name" value="NAD_binding_10"/>
    <property type="match status" value="1"/>
</dbReference>
<keyword evidence="3" id="KW-0560">Oxidoreductase</keyword>
<dbReference type="CDD" id="cd05259">
    <property type="entry name" value="PCBER_SDR_a"/>
    <property type="match status" value="1"/>
</dbReference>
<comment type="caution">
    <text evidence="5">The sequence shown here is derived from an EMBL/GenBank/DDBJ whole genome shotgun (WGS) entry which is preliminary data.</text>
</comment>
<dbReference type="SUPFAM" id="SSF51735">
    <property type="entry name" value="NAD(P)-binding Rossmann-fold domains"/>
    <property type="match status" value="1"/>
</dbReference>
<dbReference type="Gene3D" id="3.40.50.720">
    <property type="entry name" value="NAD(P)-binding Rossmann-like Domain"/>
    <property type="match status" value="1"/>
</dbReference>
<comment type="similarity">
    <text evidence="1">Belongs to the NmrA-type oxidoreductase family. Isoflavone reductase subfamily.</text>
</comment>
<feature type="domain" description="NAD(P)-binding" evidence="4">
    <location>
        <begin position="10"/>
        <end position="194"/>
    </location>
</feature>
<dbReference type="InterPro" id="IPR045312">
    <property type="entry name" value="PCBER-like"/>
</dbReference>